<name>A0A7N0T4G4_KALFE</name>
<dbReference type="PANTHER" id="PTHR31676:SF76">
    <property type="entry name" value="OS05G0362300 PROTEIN"/>
    <property type="match status" value="1"/>
</dbReference>
<feature type="signal peptide" evidence="1">
    <location>
        <begin position="1"/>
        <end position="26"/>
    </location>
</feature>
<dbReference type="PANTHER" id="PTHR31676">
    <property type="entry name" value="T31J12.3 PROTEIN-RELATED"/>
    <property type="match status" value="1"/>
</dbReference>
<protein>
    <submittedName>
        <fullName evidence="2">Uncharacterized protein</fullName>
    </submittedName>
</protein>
<dbReference type="OMA" id="ECKLICN"/>
<dbReference type="EnsemblPlants" id="Kaladp0022s0222.1.v1.1">
    <property type="protein sequence ID" value="Kaladp0022s0222.1.v1.1.CDS.1"/>
    <property type="gene ID" value="Kaladp0022s0222.v1.1"/>
</dbReference>
<dbReference type="Proteomes" id="UP000594263">
    <property type="component" value="Unplaced"/>
</dbReference>
<sequence length="165" mass="17997">MGMLTSQRSVCLKVTALVIFIITSAAANAQSAYELIEAFNLPKGLLPQGVTEYSLENETGKFSASFNGSCEFSLEGSYQLKYKSTIRGYIRNGQLSNLQGVSVKLFFFWADIVQVYRSGNSLEFSVGIASAGFPVDNFEESPRCGCGLDCAGRGRLRFTRSPLLT</sequence>
<dbReference type="Pfam" id="PF04398">
    <property type="entry name" value="DUF538"/>
    <property type="match status" value="1"/>
</dbReference>
<reference evidence="2" key="1">
    <citation type="submission" date="2021-01" db="UniProtKB">
        <authorList>
            <consortium name="EnsemblPlants"/>
        </authorList>
    </citation>
    <scope>IDENTIFICATION</scope>
</reference>
<evidence type="ECO:0000313" key="3">
    <source>
        <dbReference type="Proteomes" id="UP000594263"/>
    </source>
</evidence>
<organism evidence="2 3">
    <name type="scientific">Kalanchoe fedtschenkoi</name>
    <name type="common">Lavender scallops</name>
    <name type="synonym">South American air plant</name>
    <dbReference type="NCBI Taxonomy" id="63787"/>
    <lineage>
        <taxon>Eukaryota</taxon>
        <taxon>Viridiplantae</taxon>
        <taxon>Streptophyta</taxon>
        <taxon>Embryophyta</taxon>
        <taxon>Tracheophyta</taxon>
        <taxon>Spermatophyta</taxon>
        <taxon>Magnoliopsida</taxon>
        <taxon>eudicotyledons</taxon>
        <taxon>Gunneridae</taxon>
        <taxon>Pentapetalae</taxon>
        <taxon>Saxifragales</taxon>
        <taxon>Crassulaceae</taxon>
        <taxon>Kalanchoe</taxon>
    </lineage>
</organism>
<feature type="chain" id="PRO_5029899336" evidence="1">
    <location>
        <begin position="27"/>
        <end position="165"/>
    </location>
</feature>
<proteinExistence type="predicted"/>
<dbReference type="InterPro" id="IPR007493">
    <property type="entry name" value="DUF538"/>
</dbReference>
<keyword evidence="3" id="KW-1185">Reference proteome</keyword>
<evidence type="ECO:0000256" key="1">
    <source>
        <dbReference type="SAM" id="SignalP"/>
    </source>
</evidence>
<dbReference type="Gramene" id="Kaladp0022s0222.1.v1.1">
    <property type="protein sequence ID" value="Kaladp0022s0222.1.v1.1.CDS.1"/>
    <property type="gene ID" value="Kaladp0022s0222.v1.1"/>
</dbReference>
<dbReference type="Gene3D" id="2.30.240.10">
    <property type="entry name" value="At5g01610-like"/>
    <property type="match status" value="1"/>
</dbReference>
<evidence type="ECO:0000313" key="2">
    <source>
        <dbReference type="EnsemblPlants" id="Kaladp0022s0222.1.v1.1.CDS.1"/>
    </source>
</evidence>
<dbReference type="AlphaFoldDB" id="A0A7N0T4G4"/>
<accession>A0A7N0T4G4</accession>
<dbReference type="InterPro" id="IPR036758">
    <property type="entry name" value="At5g01610-like"/>
</dbReference>
<keyword evidence="1" id="KW-0732">Signal</keyword>
<dbReference type="SUPFAM" id="SSF141562">
    <property type="entry name" value="At5g01610-like"/>
    <property type="match status" value="1"/>
</dbReference>